<feature type="domain" description="Terpene synthase metal-binding" evidence="9">
    <location>
        <begin position="297"/>
        <end position="535"/>
    </location>
</feature>
<gene>
    <name evidence="10" type="ORF">TAV2_LOCUS24813</name>
</gene>
<dbReference type="Gene3D" id="1.50.10.130">
    <property type="entry name" value="Terpene synthase, N-terminal domain"/>
    <property type="match status" value="1"/>
</dbReference>
<dbReference type="GO" id="GO:0010333">
    <property type="term" value="F:terpene synthase activity"/>
    <property type="evidence" value="ECO:0007669"/>
    <property type="project" value="InterPro"/>
</dbReference>
<dbReference type="Pfam" id="PF03936">
    <property type="entry name" value="Terpene_synth_C"/>
    <property type="match status" value="1"/>
</dbReference>
<evidence type="ECO:0000313" key="10">
    <source>
        <dbReference type="EMBL" id="CAH2079020.1"/>
    </source>
</evidence>
<evidence type="ECO:0000259" key="9">
    <source>
        <dbReference type="Pfam" id="PF03936"/>
    </source>
</evidence>
<keyword evidence="5" id="KW-0464">Manganese</keyword>
<dbReference type="InterPro" id="IPR036965">
    <property type="entry name" value="Terpene_synth_N_sf"/>
</dbReference>
<name>A0AAU9T724_THLAR</name>
<dbReference type="InterPro" id="IPR005630">
    <property type="entry name" value="Terpene_synthase_metal-bd"/>
</dbReference>
<evidence type="ECO:0000256" key="2">
    <source>
        <dbReference type="ARBA" id="ARBA00001946"/>
    </source>
</evidence>
<dbReference type="Gene3D" id="1.10.600.10">
    <property type="entry name" value="Farnesyl Diphosphate Synthase"/>
    <property type="match status" value="1"/>
</dbReference>
<evidence type="ECO:0000256" key="1">
    <source>
        <dbReference type="ARBA" id="ARBA00001936"/>
    </source>
</evidence>
<evidence type="ECO:0000313" key="11">
    <source>
        <dbReference type="Proteomes" id="UP000836841"/>
    </source>
</evidence>
<feature type="non-terminal residue" evidence="10">
    <location>
        <position position="595"/>
    </location>
</feature>
<dbReference type="SUPFAM" id="SSF48239">
    <property type="entry name" value="Terpenoid cyclases/Protein prenyltransferases"/>
    <property type="match status" value="1"/>
</dbReference>
<dbReference type="SFLD" id="SFLDG01019">
    <property type="entry name" value="Terpene_Cyclase_Like_1_C_Termi"/>
    <property type="match status" value="1"/>
</dbReference>
<comment type="cofactor">
    <cofactor evidence="1">
        <name>Mn(2+)</name>
        <dbReference type="ChEBI" id="CHEBI:29035"/>
    </cofactor>
</comment>
<reference evidence="10 11" key="1">
    <citation type="submission" date="2022-03" db="EMBL/GenBank/DDBJ databases">
        <authorList>
            <person name="Nunn A."/>
            <person name="Chopra R."/>
            <person name="Nunn A."/>
            <person name="Contreras Garrido A."/>
        </authorList>
    </citation>
    <scope>NUCLEOTIDE SEQUENCE [LARGE SCALE GENOMIC DNA]</scope>
</reference>
<organism evidence="10 11">
    <name type="scientific">Thlaspi arvense</name>
    <name type="common">Field penny-cress</name>
    <dbReference type="NCBI Taxonomy" id="13288"/>
    <lineage>
        <taxon>Eukaryota</taxon>
        <taxon>Viridiplantae</taxon>
        <taxon>Streptophyta</taxon>
        <taxon>Embryophyta</taxon>
        <taxon>Tracheophyta</taxon>
        <taxon>Spermatophyta</taxon>
        <taxon>Magnoliopsida</taxon>
        <taxon>eudicotyledons</taxon>
        <taxon>Gunneridae</taxon>
        <taxon>Pentapetalae</taxon>
        <taxon>rosids</taxon>
        <taxon>malvids</taxon>
        <taxon>Brassicales</taxon>
        <taxon>Brassicaceae</taxon>
        <taxon>Thlaspideae</taxon>
        <taxon>Thlaspi</taxon>
    </lineage>
</organism>
<dbReference type="FunFam" id="1.10.600.10:FF:000007">
    <property type="entry name" value="Isoprene synthase, chloroplastic"/>
    <property type="match status" value="1"/>
</dbReference>
<dbReference type="SFLD" id="SFLDS00005">
    <property type="entry name" value="Isoprenoid_Synthase_Type_I"/>
    <property type="match status" value="1"/>
</dbReference>
<evidence type="ECO:0000256" key="7">
    <source>
        <dbReference type="ARBA" id="ARBA00038405"/>
    </source>
</evidence>
<dbReference type="FunFam" id="1.50.10.130:FF:000001">
    <property type="entry name" value="Isoprene synthase, chloroplastic"/>
    <property type="match status" value="1"/>
</dbReference>
<dbReference type="InterPro" id="IPR044814">
    <property type="entry name" value="Terpene_cyclase_plant_C1"/>
</dbReference>
<keyword evidence="11" id="KW-1185">Reference proteome</keyword>
<keyword evidence="6" id="KW-0456">Lyase</keyword>
<comment type="similarity">
    <text evidence="7">Belongs to the terpene synthase family. Tpsa subfamily.</text>
</comment>
<evidence type="ECO:0000259" key="8">
    <source>
        <dbReference type="Pfam" id="PF01397"/>
    </source>
</evidence>
<feature type="domain" description="Terpene synthase N-terminal" evidence="8">
    <location>
        <begin position="62"/>
        <end position="240"/>
    </location>
</feature>
<comment type="cofactor">
    <cofactor evidence="2">
        <name>Mg(2+)</name>
        <dbReference type="ChEBI" id="CHEBI:18420"/>
    </cofactor>
</comment>
<dbReference type="GO" id="GO:0016102">
    <property type="term" value="P:diterpenoid biosynthetic process"/>
    <property type="evidence" value="ECO:0007669"/>
    <property type="project" value="InterPro"/>
</dbReference>
<dbReference type="CDD" id="cd00684">
    <property type="entry name" value="Terpene_cyclase_plant_C1"/>
    <property type="match status" value="1"/>
</dbReference>
<dbReference type="InterPro" id="IPR001906">
    <property type="entry name" value="Terpene_synth_N"/>
</dbReference>
<dbReference type="InterPro" id="IPR008949">
    <property type="entry name" value="Isoprenoid_synthase_dom_sf"/>
</dbReference>
<dbReference type="AlphaFoldDB" id="A0AAU9T724"/>
<dbReference type="GO" id="GO:0000287">
    <property type="term" value="F:magnesium ion binding"/>
    <property type="evidence" value="ECO:0007669"/>
    <property type="project" value="InterPro"/>
</dbReference>
<proteinExistence type="inferred from homology"/>
<sequence length="595" mass="68485">MEATRMSFGLGAFSQLHKTPLCLKNNLSLFPRRLLHNHSLSLKPTKPNLFISTVDELFSPSIWGDHFLTVPLARSEFDELEKEIEINKPIVKDMLMSSQSSDKDKIRLIHLLISLGISYHFDKEIQEILNQSFTKLDDLIVGEVDLETIAIMFEVFRLYGHKISCDVFDIFRCEDGRFLDSVASDVRGMLQLFEVAHLGTPSEDVMDEALSFTQNHLKSLAHGNATNVAPHLLKHIQKTLYIPRYNNIEILMAREYISYYEQEEGHDMVLLKFSKLSFNFCQLHYIQELKTLTKWWKDLGVASKLPYVRDRMVECHLGSLGPYFEPHYSLGRLIVSKFIQLVVVVDDTYDAYATFPEATLFTECLLRWEIGASDKLPNYLRVVLESLFEAIRVIEQEVKPKGRSYGVKQAVEKLQVLVKAYLDVTKWARSGHVSTFDEYMEVGLISGGMGDYAAYSFIGMDDINEKEAFDWLNSKPLIIKSLSIMFRLVNDVGSYETEMSRGEVANGVNCYMKQHGVTKEEACKGIRKIYRENYKVVVEEFINSHDHVPRQLLLRCFNFARLFDVFYTEGDGYTDPKGKTEHFMKSLFVHPIPLS</sequence>
<dbReference type="Pfam" id="PF01397">
    <property type="entry name" value="Terpene_synth"/>
    <property type="match status" value="1"/>
</dbReference>
<keyword evidence="4" id="KW-0460">Magnesium</keyword>
<dbReference type="PANTHER" id="PTHR31225:SF93">
    <property type="entry name" value="ALPHA-HUMULENE_(-)-(E)-BETA-CARYOPHYLLENE SYNTHASE"/>
    <property type="match status" value="1"/>
</dbReference>
<dbReference type="InterPro" id="IPR050148">
    <property type="entry name" value="Terpene_synthase-like"/>
</dbReference>
<dbReference type="InterPro" id="IPR034741">
    <property type="entry name" value="Terpene_cyclase-like_1_C"/>
</dbReference>
<dbReference type="Proteomes" id="UP000836841">
    <property type="component" value="Chromosome 7"/>
</dbReference>
<evidence type="ECO:0000256" key="6">
    <source>
        <dbReference type="ARBA" id="ARBA00023239"/>
    </source>
</evidence>
<evidence type="ECO:0000256" key="4">
    <source>
        <dbReference type="ARBA" id="ARBA00022842"/>
    </source>
</evidence>
<evidence type="ECO:0000256" key="3">
    <source>
        <dbReference type="ARBA" id="ARBA00022723"/>
    </source>
</evidence>
<dbReference type="PANTHER" id="PTHR31225">
    <property type="entry name" value="OS04G0344100 PROTEIN-RELATED"/>
    <property type="match status" value="1"/>
</dbReference>
<keyword evidence="3" id="KW-0479">Metal-binding</keyword>
<protein>
    <submittedName>
        <fullName evidence="10">Uncharacterized protein</fullName>
    </submittedName>
</protein>
<evidence type="ECO:0000256" key="5">
    <source>
        <dbReference type="ARBA" id="ARBA00023211"/>
    </source>
</evidence>
<dbReference type="InterPro" id="IPR008930">
    <property type="entry name" value="Terpenoid_cyclase/PrenylTrfase"/>
</dbReference>
<dbReference type="EMBL" id="OU466863">
    <property type="protein sequence ID" value="CAH2079020.1"/>
    <property type="molecule type" value="Genomic_DNA"/>
</dbReference>
<accession>A0AAU9T724</accession>
<dbReference type="SUPFAM" id="SSF48576">
    <property type="entry name" value="Terpenoid synthases"/>
    <property type="match status" value="1"/>
</dbReference>